<dbReference type="PROSITE" id="PS00012">
    <property type="entry name" value="PHOSPHOPANTETHEINE"/>
    <property type="match status" value="1"/>
</dbReference>
<comment type="caution">
    <text evidence="5">The sequence shown here is derived from an EMBL/GenBank/DDBJ whole genome shotgun (WGS) entry which is preliminary data.</text>
</comment>
<dbReference type="Gene3D" id="1.10.1200.10">
    <property type="entry name" value="ACP-like"/>
    <property type="match status" value="1"/>
</dbReference>
<keyword evidence="6" id="KW-1185">Reference proteome</keyword>
<dbReference type="InterPro" id="IPR036736">
    <property type="entry name" value="ACP-like_sf"/>
</dbReference>
<dbReference type="Proteomes" id="UP001501447">
    <property type="component" value="Unassembled WGS sequence"/>
</dbReference>
<evidence type="ECO:0000313" key="6">
    <source>
        <dbReference type="Proteomes" id="UP001501447"/>
    </source>
</evidence>
<feature type="domain" description="Carrier" evidence="4">
    <location>
        <begin position="52"/>
        <end position="129"/>
    </location>
</feature>
<organism evidence="5 6">
    <name type="scientific">Streptomyces axinellae</name>
    <dbReference type="NCBI Taxonomy" id="552788"/>
    <lineage>
        <taxon>Bacteria</taxon>
        <taxon>Bacillati</taxon>
        <taxon>Actinomycetota</taxon>
        <taxon>Actinomycetes</taxon>
        <taxon>Kitasatosporales</taxon>
        <taxon>Streptomycetaceae</taxon>
        <taxon>Streptomyces</taxon>
    </lineage>
</organism>
<dbReference type="SUPFAM" id="SSF47336">
    <property type="entry name" value="ACP-like"/>
    <property type="match status" value="1"/>
</dbReference>
<keyword evidence="1" id="KW-0596">Phosphopantetheine</keyword>
<accession>A0ABP6CEK1</accession>
<dbReference type="SMART" id="SM00823">
    <property type="entry name" value="PKS_PP"/>
    <property type="match status" value="1"/>
</dbReference>
<dbReference type="EMBL" id="BAAARJ010000010">
    <property type="protein sequence ID" value="GAA2617420.1"/>
    <property type="molecule type" value="Genomic_DNA"/>
</dbReference>
<evidence type="ECO:0000256" key="2">
    <source>
        <dbReference type="ARBA" id="ARBA00022553"/>
    </source>
</evidence>
<keyword evidence="2" id="KW-0597">Phosphoprotein</keyword>
<evidence type="ECO:0000259" key="4">
    <source>
        <dbReference type="PROSITE" id="PS50075"/>
    </source>
</evidence>
<protein>
    <recommendedName>
        <fullName evidence="4">Carrier domain-containing protein</fullName>
    </recommendedName>
</protein>
<dbReference type="InterPro" id="IPR009081">
    <property type="entry name" value="PP-bd_ACP"/>
</dbReference>
<proteinExistence type="predicted"/>
<evidence type="ECO:0000313" key="5">
    <source>
        <dbReference type="EMBL" id="GAA2617420.1"/>
    </source>
</evidence>
<dbReference type="InterPro" id="IPR020806">
    <property type="entry name" value="PKS_PP-bd"/>
</dbReference>
<gene>
    <name evidence="5" type="ORF">GCM10009863_34150</name>
</gene>
<dbReference type="Pfam" id="PF00550">
    <property type="entry name" value="PP-binding"/>
    <property type="match status" value="1"/>
</dbReference>
<dbReference type="PROSITE" id="PS50075">
    <property type="entry name" value="CARRIER"/>
    <property type="match status" value="1"/>
</dbReference>
<evidence type="ECO:0000256" key="1">
    <source>
        <dbReference type="ARBA" id="ARBA00022450"/>
    </source>
</evidence>
<name>A0ABP6CEK1_9ACTN</name>
<evidence type="ECO:0000256" key="3">
    <source>
        <dbReference type="SAM" id="MobiDB-lite"/>
    </source>
</evidence>
<feature type="region of interest" description="Disordered" evidence="3">
    <location>
        <begin position="1"/>
        <end position="54"/>
    </location>
</feature>
<dbReference type="InterPro" id="IPR006162">
    <property type="entry name" value="Ppantetheine_attach_site"/>
</dbReference>
<reference evidence="6" key="1">
    <citation type="journal article" date="2019" name="Int. J. Syst. Evol. Microbiol.">
        <title>The Global Catalogue of Microorganisms (GCM) 10K type strain sequencing project: providing services to taxonomists for standard genome sequencing and annotation.</title>
        <authorList>
            <consortium name="The Broad Institute Genomics Platform"/>
            <consortium name="The Broad Institute Genome Sequencing Center for Infectious Disease"/>
            <person name="Wu L."/>
            <person name="Ma J."/>
        </authorList>
    </citation>
    <scope>NUCLEOTIDE SEQUENCE [LARGE SCALE GENOMIC DNA]</scope>
    <source>
        <strain evidence="6">JCM 16373</strain>
    </source>
</reference>
<feature type="compositionally biased region" description="Basic and acidic residues" evidence="3">
    <location>
        <begin position="1"/>
        <end position="39"/>
    </location>
</feature>
<sequence length="142" mass="15258">MTDTRARPTPEAPRERPGRYEHFVRPEQPERLNGPDRRTAGSGPTTETRKGSPMDSVHGYVIAVLTEKFEVPSDSIRPGLTLAELGLDSLAVTELLVTLQEHYGTSAPEDALSAEATPEDLAALLRGLLEGTGRPAGQAGEE</sequence>